<feature type="region of interest" description="Disordered" evidence="1">
    <location>
        <begin position="1"/>
        <end position="29"/>
    </location>
</feature>
<reference evidence="3" key="1">
    <citation type="submission" date="2021-01" db="EMBL/GenBank/DDBJ databases">
        <authorList>
            <person name="Corre E."/>
            <person name="Pelletier E."/>
            <person name="Niang G."/>
            <person name="Scheremetjew M."/>
            <person name="Finn R."/>
            <person name="Kale V."/>
            <person name="Holt S."/>
            <person name="Cochrane G."/>
            <person name="Meng A."/>
            <person name="Brown T."/>
            <person name="Cohen L."/>
        </authorList>
    </citation>
    <scope>NUCLEOTIDE SEQUENCE</scope>
    <source>
        <strain evidence="3">B650</strain>
    </source>
</reference>
<evidence type="ECO:0000256" key="2">
    <source>
        <dbReference type="SAM" id="Phobius"/>
    </source>
</evidence>
<evidence type="ECO:0000313" key="3">
    <source>
        <dbReference type="EMBL" id="CAD9554139.1"/>
    </source>
</evidence>
<keyword evidence="2" id="KW-0472">Membrane</keyword>
<sequence length="218" mass="24624">MAPRTSQETASSPSPSTPPQVKTMPPTRNKSSGHVAVFNALSLLIWPSMLLVPLLLNAQGWNTHYSKVFPAEWYIVEDDYSPKPLGLSLGIFAVFVGQVFVLIYHFVRLQMFQFEMDNKSATHIPPVQKSGAPQYNYATGMLTHLAQPEGFGLLVLYLSGTWMYSLMPASYYSFEGGIDYFQLALCLACQDGVQYLMHRLEHVVSPELYRRSHKPHHR</sequence>
<name>A0A7S2NR03_9STRA</name>
<feature type="transmembrane region" description="Helical" evidence="2">
    <location>
        <begin position="35"/>
        <end position="56"/>
    </location>
</feature>
<keyword evidence="2" id="KW-1133">Transmembrane helix</keyword>
<keyword evidence="2" id="KW-0812">Transmembrane</keyword>
<dbReference type="AlphaFoldDB" id="A0A7S2NR03"/>
<feature type="transmembrane region" description="Helical" evidence="2">
    <location>
        <begin position="85"/>
        <end position="107"/>
    </location>
</feature>
<accession>A0A7S2NR03</accession>
<gene>
    <name evidence="3" type="ORF">LDAN0321_LOCUS120</name>
</gene>
<dbReference type="EMBL" id="HBGY01000187">
    <property type="protein sequence ID" value="CAD9554139.1"/>
    <property type="molecule type" value="Transcribed_RNA"/>
</dbReference>
<evidence type="ECO:0000256" key="1">
    <source>
        <dbReference type="SAM" id="MobiDB-lite"/>
    </source>
</evidence>
<feature type="compositionally biased region" description="Polar residues" evidence="1">
    <location>
        <begin position="1"/>
        <end position="10"/>
    </location>
</feature>
<protein>
    <recommendedName>
        <fullName evidence="4">Fatty acid hydroxylase domain-containing protein</fullName>
    </recommendedName>
</protein>
<organism evidence="3">
    <name type="scientific">Leptocylindrus danicus</name>
    <dbReference type="NCBI Taxonomy" id="163516"/>
    <lineage>
        <taxon>Eukaryota</taxon>
        <taxon>Sar</taxon>
        <taxon>Stramenopiles</taxon>
        <taxon>Ochrophyta</taxon>
        <taxon>Bacillariophyta</taxon>
        <taxon>Coscinodiscophyceae</taxon>
        <taxon>Chaetocerotophycidae</taxon>
        <taxon>Leptocylindrales</taxon>
        <taxon>Leptocylindraceae</taxon>
        <taxon>Leptocylindrus</taxon>
    </lineage>
</organism>
<proteinExistence type="predicted"/>
<evidence type="ECO:0008006" key="4">
    <source>
        <dbReference type="Google" id="ProtNLM"/>
    </source>
</evidence>